<dbReference type="UniPathway" id="UPA00143"/>
<dbReference type="SUPFAM" id="SSF57850">
    <property type="entry name" value="RING/U-box"/>
    <property type="match status" value="1"/>
</dbReference>
<evidence type="ECO:0000313" key="10">
    <source>
        <dbReference type="Proteomes" id="UP000001514"/>
    </source>
</evidence>
<dbReference type="Pfam" id="PF25598">
    <property type="entry name" value="ARM_PUB"/>
    <property type="match status" value="1"/>
</dbReference>
<comment type="catalytic activity">
    <reaction evidence="1">
        <text>S-ubiquitinyl-[E2 ubiquitin-conjugating enzyme]-L-cysteine + [acceptor protein]-L-lysine = [E2 ubiquitin-conjugating enzyme]-L-cysteine + N(6)-ubiquitinyl-[acceptor protein]-L-lysine.</text>
        <dbReference type="EC" id="2.3.2.27"/>
    </reaction>
</comment>
<sequence>MAEPVILWTGQTYDRQSIQRWLDSGHTTCPKTKQELHDDTRLIPNYALRSLIQSWAAANSVELASGGGGASGGGSKSKKSSICSSDSSSNRARKEAVEALVRGILAANPASLIRDSVRELRILAKESRPQRAMICEAGGVAKLLDLLLGKSRPAFPDLQNEIEENAVVALLNLCADDENKVGLVAEGAVDAILHILSRHHHQASIDTRASAALAITSLAMVDVNKAIIGRHPGAMPGLVRLLSSGSPRGKKDAAIALYSLCMLPDNRRRAVAAGVVSVLLTAVENDARYCAAHLAAPAEGEAVLALLDVLATCPEGRAEMRLRRGVVPALVRVMGAAGDSAVPLRARESCAAVLYAVCCEDATWTAIARDAGAAAVAGEMARGLNGECRAARKAASLVQLLSA</sequence>
<evidence type="ECO:0000256" key="6">
    <source>
        <dbReference type="PROSITE-ProRule" id="PRU00259"/>
    </source>
</evidence>
<dbReference type="Pfam" id="PF04564">
    <property type="entry name" value="U-box"/>
    <property type="match status" value="1"/>
</dbReference>
<dbReference type="AlphaFoldDB" id="D8SPA6"/>
<dbReference type="HOGENOM" id="CLU_006348_0_0_1"/>
<evidence type="ECO:0000256" key="5">
    <source>
        <dbReference type="ARBA" id="ARBA00022786"/>
    </source>
</evidence>
<dbReference type="InterPro" id="IPR016024">
    <property type="entry name" value="ARM-type_fold"/>
</dbReference>
<dbReference type="OrthoDB" id="10064100at2759"/>
<organism evidence="10">
    <name type="scientific">Selaginella moellendorffii</name>
    <name type="common">Spikemoss</name>
    <dbReference type="NCBI Taxonomy" id="88036"/>
    <lineage>
        <taxon>Eukaryota</taxon>
        <taxon>Viridiplantae</taxon>
        <taxon>Streptophyta</taxon>
        <taxon>Embryophyta</taxon>
        <taxon>Tracheophyta</taxon>
        <taxon>Lycopodiopsida</taxon>
        <taxon>Selaginellales</taxon>
        <taxon>Selaginellaceae</taxon>
        <taxon>Selaginella</taxon>
    </lineage>
</organism>
<dbReference type="InterPro" id="IPR011989">
    <property type="entry name" value="ARM-like"/>
</dbReference>
<feature type="domain" description="U-box" evidence="8">
    <location>
        <begin position="1"/>
        <end position="62"/>
    </location>
</feature>
<evidence type="ECO:0000256" key="3">
    <source>
        <dbReference type="ARBA" id="ARBA00012483"/>
    </source>
</evidence>
<feature type="compositionally biased region" description="Gly residues" evidence="7">
    <location>
        <begin position="66"/>
        <end position="75"/>
    </location>
</feature>
<dbReference type="GO" id="GO:0005737">
    <property type="term" value="C:cytoplasm"/>
    <property type="evidence" value="ECO:0000318"/>
    <property type="project" value="GO_Central"/>
</dbReference>
<dbReference type="SMART" id="SM00504">
    <property type="entry name" value="Ubox"/>
    <property type="match status" value="1"/>
</dbReference>
<accession>D8SPA6</accession>
<dbReference type="InParanoid" id="D8SPA6"/>
<dbReference type="GO" id="GO:0016567">
    <property type="term" value="P:protein ubiquitination"/>
    <property type="evidence" value="ECO:0007669"/>
    <property type="project" value="UniProtKB-UniPathway"/>
</dbReference>
<gene>
    <name evidence="9" type="ORF">SELMODRAFT_451327</name>
</gene>
<dbReference type="GO" id="GO:0005634">
    <property type="term" value="C:nucleus"/>
    <property type="evidence" value="ECO:0000318"/>
    <property type="project" value="GO_Central"/>
</dbReference>
<evidence type="ECO:0000313" key="9">
    <source>
        <dbReference type="EMBL" id="EFJ13633.1"/>
    </source>
</evidence>
<dbReference type="EC" id="2.3.2.27" evidence="3"/>
<dbReference type="FunCoup" id="D8SPA6">
    <property type="interactions" value="483"/>
</dbReference>
<evidence type="ECO:0000256" key="4">
    <source>
        <dbReference type="ARBA" id="ARBA00022679"/>
    </source>
</evidence>
<dbReference type="InterPro" id="IPR058678">
    <property type="entry name" value="ARM_PUB"/>
</dbReference>
<dbReference type="InterPro" id="IPR000225">
    <property type="entry name" value="Armadillo"/>
</dbReference>
<comment type="pathway">
    <text evidence="2">Protein modification; protein ubiquitination.</text>
</comment>
<dbReference type="Proteomes" id="UP000001514">
    <property type="component" value="Unassembled WGS sequence"/>
</dbReference>
<dbReference type="PANTHER" id="PTHR23315:SF112">
    <property type="entry name" value="U-BOX DOMAIN-CONTAINING PROTEIN 8"/>
    <property type="match status" value="1"/>
</dbReference>
<dbReference type="PROSITE" id="PS50176">
    <property type="entry name" value="ARM_REPEAT"/>
    <property type="match status" value="1"/>
</dbReference>
<dbReference type="Gramene" id="EFJ13633">
    <property type="protein sequence ID" value="EFJ13633"/>
    <property type="gene ID" value="SELMODRAFT_451327"/>
</dbReference>
<dbReference type="SUPFAM" id="SSF48371">
    <property type="entry name" value="ARM repeat"/>
    <property type="match status" value="1"/>
</dbReference>
<keyword evidence="4" id="KW-0808">Transferase</keyword>
<evidence type="ECO:0000256" key="1">
    <source>
        <dbReference type="ARBA" id="ARBA00000900"/>
    </source>
</evidence>
<evidence type="ECO:0000259" key="8">
    <source>
        <dbReference type="PROSITE" id="PS51698"/>
    </source>
</evidence>
<dbReference type="CDD" id="cd16664">
    <property type="entry name" value="RING-Ubox_PUB"/>
    <property type="match status" value="1"/>
</dbReference>
<dbReference type="Gene3D" id="3.30.40.10">
    <property type="entry name" value="Zinc/RING finger domain, C3HC4 (zinc finger)"/>
    <property type="match status" value="1"/>
</dbReference>
<keyword evidence="10" id="KW-1185">Reference proteome</keyword>
<dbReference type="SMART" id="SM00185">
    <property type="entry name" value="ARM"/>
    <property type="match status" value="4"/>
</dbReference>
<dbReference type="PROSITE" id="PS51698">
    <property type="entry name" value="U_BOX"/>
    <property type="match status" value="1"/>
</dbReference>
<name>D8SPA6_SELML</name>
<dbReference type="InterPro" id="IPR003613">
    <property type="entry name" value="Ubox_domain"/>
</dbReference>
<keyword evidence="5" id="KW-0833">Ubl conjugation pathway</keyword>
<evidence type="ECO:0000256" key="7">
    <source>
        <dbReference type="SAM" id="MobiDB-lite"/>
    </source>
</evidence>
<evidence type="ECO:0000256" key="2">
    <source>
        <dbReference type="ARBA" id="ARBA00004906"/>
    </source>
</evidence>
<dbReference type="GO" id="GO:0061630">
    <property type="term" value="F:ubiquitin protein ligase activity"/>
    <property type="evidence" value="ECO:0007669"/>
    <property type="project" value="UniProtKB-EC"/>
</dbReference>
<feature type="region of interest" description="Disordered" evidence="7">
    <location>
        <begin position="66"/>
        <end position="87"/>
    </location>
</feature>
<reference evidence="9 10" key="1">
    <citation type="journal article" date="2011" name="Science">
        <title>The Selaginella genome identifies genetic changes associated with the evolution of vascular plants.</title>
        <authorList>
            <person name="Banks J.A."/>
            <person name="Nishiyama T."/>
            <person name="Hasebe M."/>
            <person name="Bowman J.L."/>
            <person name="Gribskov M."/>
            <person name="dePamphilis C."/>
            <person name="Albert V.A."/>
            <person name="Aono N."/>
            <person name="Aoyama T."/>
            <person name="Ambrose B.A."/>
            <person name="Ashton N.W."/>
            <person name="Axtell M.J."/>
            <person name="Barker E."/>
            <person name="Barker M.S."/>
            <person name="Bennetzen J.L."/>
            <person name="Bonawitz N.D."/>
            <person name="Chapple C."/>
            <person name="Cheng C."/>
            <person name="Correa L.G."/>
            <person name="Dacre M."/>
            <person name="DeBarry J."/>
            <person name="Dreyer I."/>
            <person name="Elias M."/>
            <person name="Engstrom E.M."/>
            <person name="Estelle M."/>
            <person name="Feng L."/>
            <person name="Finet C."/>
            <person name="Floyd S.K."/>
            <person name="Frommer W.B."/>
            <person name="Fujita T."/>
            <person name="Gramzow L."/>
            <person name="Gutensohn M."/>
            <person name="Harholt J."/>
            <person name="Hattori M."/>
            <person name="Heyl A."/>
            <person name="Hirai T."/>
            <person name="Hiwatashi Y."/>
            <person name="Ishikawa M."/>
            <person name="Iwata M."/>
            <person name="Karol K.G."/>
            <person name="Koehler B."/>
            <person name="Kolukisaoglu U."/>
            <person name="Kubo M."/>
            <person name="Kurata T."/>
            <person name="Lalonde S."/>
            <person name="Li K."/>
            <person name="Li Y."/>
            <person name="Litt A."/>
            <person name="Lyons E."/>
            <person name="Manning G."/>
            <person name="Maruyama T."/>
            <person name="Michael T.P."/>
            <person name="Mikami K."/>
            <person name="Miyazaki S."/>
            <person name="Morinaga S."/>
            <person name="Murata T."/>
            <person name="Mueller-Roeber B."/>
            <person name="Nelson D.R."/>
            <person name="Obara M."/>
            <person name="Oguri Y."/>
            <person name="Olmstead R.G."/>
            <person name="Onodera N."/>
            <person name="Petersen B.L."/>
            <person name="Pils B."/>
            <person name="Prigge M."/>
            <person name="Rensing S.A."/>
            <person name="Riano-Pachon D.M."/>
            <person name="Roberts A.W."/>
            <person name="Sato Y."/>
            <person name="Scheller H.V."/>
            <person name="Schulz B."/>
            <person name="Schulz C."/>
            <person name="Shakirov E.V."/>
            <person name="Shibagaki N."/>
            <person name="Shinohara N."/>
            <person name="Shippen D.E."/>
            <person name="Soerensen I."/>
            <person name="Sotooka R."/>
            <person name="Sugimoto N."/>
            <person name="Sugita M."/>
            <person name="Sumikawa N."/>
            <person name="Tanurdzic M."/>
            <person name="Theissen G."/>
            <person name="Ulvskov P."/>
            <person name="Wakazuki S."/>
            <person name="Weng J.K."/>
            <person name="Willats W.W."/>
            <person name="Wipf D."/>
            <person name="Wolf P.G."/>
            <person name="Yang L."/>
            <person name="Zimmer A.D."/>
            <person name="Zhu Q."/>
            <person name="Mitros T."/>
            <person name="Hellsten U."/>
            <person name="Loque D."/>
            <person name="Otillar R."/>
            <person name="Salamov A."/>
            <person name="Schmutz J."/>
            <person name="Shapiro H."/>
            <person name="Lindquist E."/>
            <person name="Lucas S."/>
            <person name="Rokhsar D."/>
            <person name="Grigoriev I.V."/>
        </authorList>
    </citation>
    <scope>NUCLEOTIDE SEQUENCE [LARGE SCALE GENOMIC DNA]</scope>
</reference>
<dbReference type="EMBL" id="GL377631">
    <property type="protein sequence ID" value="EFJ13633.1"/>
    <property type="molecule type" value="Genomic_DNA"/>
</dbReference>
<protein>
    <recommendedName>
        <fullName evidence="3">RING-type E3 ubiquitin transferase</fullName>
        <ecNumber evidence="3">2.3.2.27</ecNumber>
    </recommendedName>
</protein>
<dbReference type="Gene3D" id="1.25.10.10">
    <property type="entry name" value="Leucine-rich Repeat Variant"/>
    <property type="match status" value="2"/>
</dbReference>
<dbReference type="InterPro" id="IPR013083">
    <property type="entry name" value="Znf_RING/FYVE/PHD"/>
</dbReference>
<dbReference type="KEGG" id="smo:SELMODRAFT_451327"/>
<dbReference type="InterPro" id="IPR045210">
    <property type="entry name" value="RING-Ubox_PUB"/>
</dbReference>
<proteinExistence type="predicted"/>
<feature type="repeat" description="ARM" evidence="6">
    <location>
        <begin position="138"/>
        <end position="188"/>
    </location>
</feature>
<dbReference type="eggNOG" id="KOG0167">
    <property type="taxonomic scope" value="Eukaryota"/>
</dbReference>
<dbReference type="PANTHER" id="PTHR23315">
    <property type="entry name" value="U BOX DOMAIN-CONTAINING"/>
    <property type="match status" value="1"/>
</dbReference>